<comment type="caution">
    <text evidence="3">The sequence shown here is derived from an EMBL/GenBank/DDBJ whole genome shotgun (WGS) entry which is preliminary data.</text>
</comment>
<keyword evidence="1" id="KW-0812">Transmembrane</keyword>
<protein>
    <recommendedName>
        <fullName evidence="2">YcxB-like C-terminal domain-containing protein</fullName>
    </recommendedName>
</protein>
<gene>
    <name evidence="3" type="ORF">Z968_00295</name>
</gene>
<evidence type="ECO:0000259" key="2">
    <source>
        <dbReference type="Pfam" id="PF14317"/>
    </source>
</evidence>
<dbReference type="AlphaFoldDB" id="A0A0A0IAD5"/>
<dbReference type="OrthoDB" id="1496204at2"/>
<dbReference type="InterPro" id="IPR025588">
    <property type="entry name" value="YcxB-like_C"/>
</dbReference>
<keyword evidence="1" id="KW-1133">Transmembrane helix</keyword>
<evidence type="ECO:0000313" key="4">
    <source>
        <dbReference type="Proteomes" id="UP000030012"/>
    </source>
</evidence>
<feature type="transmembrane region" description="Helical" evidence="1">
    <location>
        <begin position="30"/>
        <end position="48"/>
    </location>
</feature>
<dbReference type="Proteomes" id="UP000030012">
    <property type="component" value="Unassembled WGS sequence"/>
</dbReference>
<feature type="domain" description="YcxB-like C-terminal" evidence="2">
    <location>
        <begin position="96"/>
        <end position="154"/>
    </location>
</feature>
<keyword evidence="1" id="KW-0472">Membrane</keyword>
<evidence type="ECO:0000313" key="3">
    <source>
        <dbReference type="EMBL" id="KGM98424.1"/>
    </source>
</evidence>
<dbReference type="RefSeq" id="WP_039251773.1">
    <property type="nucleotide sequence ID" value="NZ_JENJ01000001.1"/>
</dbReference>
<reference evidence="3 4" key="1">
    <citation type="submission" date="2014-01" db="EMBL/GenBank/DDBJ databases">
        <title>Plasmidome dynamics in the species complex Clostridium novyi sensu lato converts strains of independent lineages into distinctly different pathogens.</title>
        <authorList>
            <person name="Skarin H."/>
            <person name="Segerman B."/>
        </authorList>
    </citation>
    <scope>NUCLEOTIDE SEQUENCE [LARGE SCALE GENOMIC DNA]</scope>
    <source>
        <strain evidence="3 4">4552</strain>
    </source>
</reference>
<organism evidence="3 4">
    <name type="scientific">Clostridium novyi A str. 4552</name>
    <dbReference type="NCBI Taxonomy" id="1444289"/>
    <lineage>
        <taxon>Bacteria</taxon>
        <taxon>Bacillati</taxon>
        <taxon>Bacillota</taxon>
        <taxon>Clostridia</taxon>
        <taxon>Eubacteriales</taxon>
        <taxon>Clostridiaceae</taxon>
        <taxon>Clostridium</taxon>
    </lineage>
</organism>
<accession>A0A0A0IAD5</accession>
<dbReference type="Pfam" id="PF14317">
    <property type="entry name" value="YcxB"/>
    <property type="match status" value="1"/>
</dbReference>
<name>A0A0A0IAD5_CLONO</name>
<proteinExistence type="predicted"/>
<dbReference type="EMBL" id="JENJ01000001">
    <property type="protein sequence ID" value="KGM98424.1"/>
    <property type="molecule type" value="Genomic_DNA"/>
</dbReference>
<evidence type="ECO:0000256" key="1">
    <source>
        <dbReference type="SAM" id="Phobius"/>
    </source>
</evidence>
<feature type="transmembrane region" description="Helical" evidence="1">
    <location>
        <begin position="54"/>
        <end position="76"/>
    </location>
</feature>
<sequence>MNVEVDINKNDYWNYNKYLIKHMPRFTRSFILNMISMPLTVLIVMMMLKKSIASTIIMTIIIGALGDLFLICIIKIQVNKTATKRSDILGTRTFELYNKGIKEIGDIKNQMRTWKSVRDIQEDKDNIYIFLGGLEANIIPKRSFESKELSQEFYDKCMEYYNYSKKQVKGK</sequence>